<gene>
    <name evidence="2" type="ORF">KHA99_05020</name>
</gene>
<keyword evidence="3" id="KW-1185">Reference proteome</keyword>
<dbReference type="AlphaFoldDB" id="A0A942U3K5"/>
<dbReference type="PANTHER" id="PTHR11851:SF186">
    <property type="entry name" value="INACTIVE METALLOPROTEASE YMFF-RELATED"/>
    <property type="match status" value="1"/>
</dbReference>
<dbReference type="Gene3D" id="3.30.830.10">
    <property type="entry name" value="Metalloenzyme, LuxS/M16 peptidase-like"/>
    <property type="match status" value="2"/>
</dbReference>
<accession>A0A942U3K5</accession>
<reference evidence="2" key="1">
    <citation type="submission" date="2021-05" db="EMBL/GenBank/DDBJ databases">
        <title>Novel Bacillus species.</title>
        <authorList>
            <person name="Liu G."/>
        </authorList>
    </citation>
    <scope>NUCLEOTIDE SEQUENCE</scope>
    <source>
        <strain evidence="2">FJAT-49825</strain>
    </source>
</reference>
<name>A0A942U3K5_9BACI</name>
<evidence type="ECO:0000259" key="1">
    <source>
        <dbReference type="Pfam" id="PF05193"/>
    </source>
</evidence>
<dbReference type="RefSeq" id="WP_213116302.1">
    <property type="nucleotide sequence ID" value="NZ_JAGYPF010000001.1"/>
</dbReference>
<feature type="domain" description="Peptidase M16 C-terminal" evidence="1">
    <location>
        <begin position="185"/>
        <end position="357"/>
    </location>
</feature>
<dbReference type="PANTHER" id="PTHR11851">
    <property type="entry name" value="METALLOPROTEASE"/>
    <property type="match status" value="1"/>
</dbReference>
<dbReference type="NCBIfam" id="NF047422">
    <property type="entry name" value="YfmF_fam"/>
    <property type="match status" value="1"/>
</dbReference>
<organism evidence="2 3">
    <name type="scientific">Neobacillus rhizophilus</name>
    <dbReference type="NCBI Taxonomy" id="2833579"/>
    <lineage>
        <taxon>Bacteria</taxon>
        <taxon>Bacillati</taxon>
        <taxon>Bacillota</taxon>
        <taxon>Bacilli</taxon>
        <taxon>Bacillales</taxon>
        <taxon>Bacillaceae</taxon>
        <taxon>Neobacillus</taxon>
    </lineage>
</organism>
<dbReference type="Pfam" id="PF05193">
    <property type="entry name" value="Peptidase_M16_C"/>
    <property type="match status" value="1"/>
</dbReference>
<dbReference type="InterPro" id="IPR007863">
    <property type="entry name" value="Peptidase_M16_C"/>
</dbReference>
<dbReference type="Proteomes" id="UP000679749">
    <property type="component" value="Unassembled WGS sequence"/>
</dbReference>
<dbReference type="SUPFAM" id="SSF63411">
    <property type="entry name" value="LuxS/MPP-like metallohydrolase"/>
    <property type="match status" value="2"/>
</dbReference>
<dbReference type="InterPro" id="IPR050361">
    <property type="entry name" value="MPP/UQCRC_Complex"/>
</dbReference>
<proteinExistence type="predicted"/>
<dbReference type="GO" id="GO:0046872">
    <property type="term" value="F:metal ion binding"/>
    <property type="evidence" value="ECO:0007669"/>
    <property type="project" value="InterPro"/>
</dbReference>
<evidence type="ECO:0000313" key="2">
    <source>
        <dbReference type="EMBL" id="MBS4211818.1"/>
    </source>
</evidence>
<sequence length="426" mass="48713">MEAVVEKITQMQGYKLHVVETDKYKTNTLVWRMKAPLSNEDVTKRALLPYVLQSSSAKYPTTTQLRSYLDDLYGATLYVDLGKKGEYHIVSFLIEIANEKFLTDPSPLLKKGFELLAEILTKPNVSGQAFDKETVEKEKRTQKQRIQSVYDDKMRYSNVRLIQEMCKGEQYALEVNGEAEAVDAISPENLFEYFQRAFNEDEMDLYVIGDVKEEEVKTIAEGLLQFENRTPQKASATEVQNRREVNEVKEVQDVKQGKLNMGYRTNIVFGNPDYFALQVFNGIFGGFAHSKLFINVREKASLAYYAASRLESHKGLMMVMSGIDNKNYDQAVKIIREQMEAMQKGDFTDAELVQTKAVIRNQILETIDTSRGLLELLYHNVVANQDIKLESWITDMQKITKEEIIAVANKINLDTIYFLTGTEAGK</sequence>
<comment type="caution">
    <text evidence="2">The sequence shown here is derived from an EMBL/GenBank/DDBJ whole genome shotgun (WGS) entry which is preliminary data.</text>
</comment>
<dbReference type="InterPro" id="IPR011249">
    <property type="entry name" value="Metalloenz_LuxS/M16"/>
</dbReference>
<dbReference type="EMBL" id="JAGYPF010000001">
    <property type="protein sequence ID" value="MBS4211818.1"/>
    <property type="molecule type" value="Genomic_DNA"/>
</dbReference>
<protein>
    <submittedName>
        <fullName evidence="2">Insulinase family protein</fullName>
    </submittedName>
</protein>
<evidence type="ECO:0000313" key="3">
    <source>
        <dbReference type="Proteomes" id="UP000679749"/>
    </source>
</evidence>